<evidence type="ECO:0000313" key="3">
    <source>
        <dbReference type="EMBL" id="GGJ94538.1"/>
    </source>
</evidence>
<dbReference type="Pfam" id="PF06114">
    <property type="entry name" value="Peptidase_M78"/>
    <property type="match status" value="1"/>
</dbReference>
<dbReference type="SUPFAM" id="SSF47413">
    <property type="entry name" value="lambda repressor-like DNA-binding domains"/>
    <property type="match status" value="1"/>
</dbReference>
<reference evidence="3" key="2">
    <citation type="submission" date="2020-09" db="EMBL/GenBank/DDBJ databases">
        <authorList>
            <person name="Sun Q."/>
            <person name="Ohkuma M."/>
        </authorList>
    </citation>
    <scope>NUCLEOTIDE SEQUENCE</scope>
    <source>
        <strain evidence="3">JCM 3090</strain>
    </source>
</reference>
<dbReference type="Proteomes" id="UP000649739">
    <property type="component" value="Unassembled WGS sequence"/>
</dbReference>
<comment type="similarity">
    <text evidence="1">Belongs to the short-chain fatty acyl-CoA assimilation regulator (ScfR) family.</text>
</comment>
<dbReference type="InterPro" id="IPR010359">
    <property type="entry name" value="IrrE_HExxH"/>
</dbReference>
<dbReference type="Gene3D" id="1.10.10.2910">
    <property type="match status" value="1"/>
</dbReference>
<dbReference type="PANTHER" id="PTHR43236">
    <property type="entry name" value="ANTITOXIN HIGA1"/>
    <property type="match status" value="1"/>
</dbReference>
<dbReference type="RefSeq" id="WP_189170343.1">
    <property type="nucleotide sequence ID" value="NZ_BMQB01000005.1"/>
</dbReference>
<proteinExistence type="inferred from homology"/>
<dbReference type="SMART" id="SM00530">
    <property type="entry name" value="HTH_XRE"/>
    <property type="match status" value="1"/>
</dbReference>
<gene>
    <name evidence="3" type="ORF">GCM10010123_25490</name>
</gene>
<name>A0A8J3B4V5_9ACTN</name>
<dbReference type="CDD" id="cd00093">
    <property type="entry name" value="HTH_XRE"/>
    <property type="match status" value="1"/>
</dbReference>
<organism evidence="3 4">
    <name type="scientific">Pilimelia anulata</name>
    <dbReference type="NCBI Taxonomy" id="53371"/>
    <lineage>
        <taxon>Bacteria</taxon>
        <taxon>Bacillati</taxon>
        <taxon>Actinomycetota</taxon>
        <taxon>Actinomycetes</taxon>
        <taxon>Micromonosporales</taxon>
        <taxon>Micromonosporaceae</taxon>
        <taxon>Pilimelia</taxon>
    </lineage>
</organism>
<dbReference type="GO" id="GO:0003677">
    <property type="term" value="F:DNA binding"/>
    <property type="evidence" value="ECO:0007669"/>
    <property type="project" value="InterPro"/>
</dbReference>
<evidence type="ECO:0000313" key="4">
    <source>
        <dbReference type="Proteomes" id="UP000649739"/>
    </source>
</evidence>
<feature type="domain" description="HTH cro/C1-type" evidence="2">
    <location>
        <begin position="14"/>
        <end position="68"/>
    </location>
</feature>
<evidence type="ECO:0000256" key="1">
    <source>
        <dbReference type="ARBA" id="ARBA00007227"/>
    </source>
</evidence>
<dbReference type="AlphaFoldDB" id="A0A8J3B4V5"/>
<dbReference type="InterPro" id="IPR001387">
    <property type="entry name" value="Cro/C1-type_HTH"/>
</dbReference>
<dbReference type="InterPro" id="IPR052345">
    <property type="entry name" value="Rad_response_metalloprotease"/>
</dbReference>
<protein>
    <recommendedName>
        <fullName evidence="2">HTH cro/C1-type domain-containing protein</fullName>
    </recommendedName>
</protein>
<dbReference type="Gene3D" id="1.10.260.40">
    <property type="entry name" value="lambda repressor-like DNA-binding domains"/>
    <property type="match status" value="1"/>
</dbReference>
<keyword evidence="4" id="KW-1185">Reference proteome</keyword>
<dbReference type="EMBL" id="BMQB01000005">
    <property type="protein sequence ID" value="GGJ94538.1"/>
    <property type="molecule type" value="Genomic_DNA"/>
</dbReference>
<dbReference type="PANTHER" id="PTHR43236:SF1">
    <property type="entry name" value="BLL7220 PROTEIN"/>
    <property type="match status" value="1"/>
</dbReference>
<comment type="caution">
    <text evidence="3">The sequence shown here is derived from an EMBL/GenBank/DDBJ whole genome shotgun (WGS) entry which is preliminary data.</text>
</comment>
<dbReference type="Pfam" id="PF01381">
    <property type="entry name" value="HTH_3"/>
    <property type="match status" value="1"/>
</dbReference>
<dbReference type="InterPro" id="IPR010982">
    <property type="entry name" value="Lambda_DNA-bd_dom_sf"/>
</dbReference>
<dbReference type="PROSITE" id="PS50943">
    <property type="entry name" value="HTH_CROC1"/>
    <property type="match status" value="1"/>
</dbReference>
<sequence length="360" mass="38666">MVQDWDWPDIGEQVRRLRRTAGLSQEALGERVDLDRTMIAKIERGSRRIDALELTKFARALGVPLHRLLTPPPPVLSRRGAALVDEASASGRATDRLDGALQDWLADVRQAHAWGGWRLAPLHRYPHPVAAEDDARAAARWLRGRLDLGTGPIDSLMAVCERAGQQVLVVDLPGDGASLVDGDLAVGVVSAAGDPGRRRATGAHELGHLVIGDEYSSDPGVNASRDRREAIIDAFAAELLLPVEALGADATRTRGGLIAVAATYRVSWSLALNQARRTGLADATQRRWAQPAPSRAEFLDAVGWAPQPDLAAIRVPPGYAATVLRALHDARISRVRAAEMLHGEVGLDDLPDDGTLDPAP</sequence>
<reference evidence="3" key="1">
    <citation type="journal article" date="2014" name="Int. J. Syst. Evol. Microbiol.">
        <title>Complete genome sequence of Corynebacterium casei LMG S-19264T (=DSM 44701T), isolated from a smear-ripened cheese.</title>
        <authorList>
            <consortium name="US DOE Joint Genome Institute (JGI-PGF)"/>
            <person name="Walter F."/>
            <person name="Albersmeier A."/>
            <person name="Kalinowski J."/>
            <person name="Ruckert C."/>
        </authorList>
    </citation>
    <scope>NUCLEOTIDE SEQUENCE</scope>
    <source>
        <strain evidence="3">JCM 3090</strain>
    </source>
</reference>
<accession>A0A8J3B4V5</accession>
<evidence type="ECO:0000259" key="2">
    <source>
        <dbReference type="PROSITE" id="PS50943"/>
    </source>
</evidence>